<dbReference type="PANTHER" id="PTHR31973">
    <property type="entry name" value="POLYPROTEIN, PUTATIVE-RELATED"/>
    <property type="match status" value="1"/>
</dbReference>
<keyword evidence="2" id="KW-0479">Metal-binding</keyword>
<feature type="region of interest" description="Disordered" evidence="8">
    <location>
        <begin position="660"/>
        <end position="683"/>
    </location>
</feature>
<dbReference type="GO" id="GO:0008270">
    <property type="term" value="F:zinc ion binding"/>
    <property type="evidence" value="ECO:0007669"/>
    <property type="project" value="UniProtKB-KW"/>
</dbReference>
<dbReference type="PROSITE" id="PS50966">
    <property type="entry name" value="ZF_SWIM"/>
    <property type="match status" value="1"/>
</dbReference>
<keyword evidence="5" id="KW-0238">DNA-binding</keyword>
<dbReference type="SMART" id="SM00575">
    <property type="entry name" value="ZnF_PMZ"/>
    <property type="match status" value="1"/>
</dbReference>
<dbReference type="InterPro" id="IPR006564">
    <property type="entry name" value="Znf_PMZ"/>
</dbReference>
<dbReference type="InterPro" id="IPR004332">
    <property type="entry name" value="Transposase_MuDR"/>
</dbReference>
<keyword evidence="3 7" id="KW-0863">Zinc-finger</keyword>
<feature type="compositionally biased region" description="Basic and acidic residues" evidence="8">
    <location>
        <begin position="671"/>
        <end position="683"/>
    </location>
</feature>
<evidence type="ECO:0000256" key="3">
    <source>
        <dbReference type="ARBA" id="ARBA00022771"/>
    </source>
</evidence>
<sequence>MDTQLDGEPSFSLAIVENMPASGDKDQIDWNSLQIEERLDEEGRLEVIDEDQIFKLLGLRMVDDDVPMGTDDIVNDGQERQNHIDASGNDADIDPEIPVYDDVPEERVFVHDPNKPCMDVGTVYPDMKEFRLAVRQFAINEEFELKIAKSDRTRYSGFCKGDGCPWHIVGRRQPDGKTVMVSVLVAEHACTSSARRSTITPTSAWVASKAIDIMQKKPNMKTVELRNKLQEDFNCEIHYDTVWKGRQKALKELHGSWDESFQMLFNWKEEVMKRSPGSIIEIDVKEVEGKVYFHRFFCAPKPCIEGFIEGCRPYLSIDSSALNGRWNGHIAAATAIDGHNWMYPVAFGFIDGETNDNWAWFMRQLKNVVAEVPNLAVCTDACKGLENAIKEAFPQAEHRECFRHLMNNFVKRFGGDIFSKMYPAARAYRKEVFQYFFQQVIDGSPDAKTWLERNHKLKWMRSEFNIEIKCDYITNNLAECFNNWIKDYKDLPVHELADKIRQMTMVLWNKRRLIGERLHGRILPAVIHQLKAKTRGLGHLTVVKANTYAAEIWDSTTTRNRHVVKSYLHECTCLEWQHTGKPCQHALALVTAQQVVDVNLEDFVHEYYSIDRFRKAYSRLIEPLPDRTQWPKVNLPFVVAAPLDKRLVGRQRQLRIKGCLEGGSGGKTKKSAKESAAELDKGKKQMIRGKRKCKRCGELGHGETSYKCTLNGTKKRPRKPRKNTTKYGPQAKVPTKIGQNEVGVEAENVEESGVVVAENVEESGVVVAATRELLFGDSPNRVTIR</sequence>
<dbReference type="GO" id="GO:0003677">
    <property type="term" value="F:DNA binding"/>
    <property type="evidence" value="ECO:0007669"/>
    <property type="project" value="UniProtKB-KW"/>
</dbReference>
<evidence type="ECO:0000256" key="1">
    <source>
        <dbReference type="ARBA" id="ARBA00022578"/>
    </source>
</evidence>
<dbReference type="Pfam" id="PF10551">
    <property type="entry name" value="MULE"/>
    <property type="match status" value="1"/>
</dbReference>
<evidence type="ECO:0000256" key="5">
    <source>
        <dbReference type="ARBA" id="ARBA00023125"/>
    </source>
</evidence>
<reference evidence="10" key="1">
    <citation type="journal article" date="2013" name="Plant Cell">
        <title>TED, an Autonomous and Rare Maize Transposon of the Mutator Superfamily with a High Gametophytic Excision Frequency.</title>
        <authorList>
            <person name="Li Y."/>
            <person name="Harris L."/>
            <person name="Dooner H.K."/>
        </authorList>
    </citation>
    <scope>NUCLEOTIDE SEQUENCE</scope>
</reference>
<organism evidence="10">
    <name type="scientific">Zea mays</name>
    <name type="common">Maize</name>
    <dbReference type="NCBI Taxonomy" id="4577"/>
    <lineage>
        <taxon>Eukaryota</taxon>
        <taxon>Viridiplantae</taxon>
        <taxon>Streptophyta</taxon>
        <taxon>Embryophyta</taxon>
        <taxon>Tracheophyta</taxon>
        <taxon>Spermatophyta</taxon>
        <taxon>Magnoliopsida</taxon>
        <taxon>Liliopsida</taxon>
        <taxon>Poales</taxon>
        <taxon>Poaceae</taxon>
        <taxon>PACMAD clade</taxon>
        <taxon>Panicoideae</taxon>
        <taxon>Andropogonodae</taxon>
        <taxon>Andropogoneae</taxon>
        <taxon>Tripsacinae</taxon>
        <taxon>Zea</taxon>
    </lineage>
</organism>
<dbReference type="PANTHER" id="PTHR31973:SF195">
    <property type="entry name" value="MUDR FAMILY TRANSPOSASE"/>
    <property type="match status" value="1"/>
</dbReference>
<feature type="domain" description="SWIM-type" evidence="9">
    <location>
        <begin position="562"/>
        <end position="594"/>
    </location>
</feature>
<evidence type="ECO:0000256" key="7">
    <source>
        <dbReference type="PROSITE-ProRule" id="PRU00325"/>
    </source>
</evidence>
<dbReference type="InterPro" id="IPR018289">
    <property type="entry name" value="MULE_transposase_dom"/>
</dbReference>
<dbReference type="InterPro" id="IPR007527">
    <property type="entry name" value="Znf_SWIM"/>
</dbReference>
<dbReference type="Pfam" id="PF04434">
    <property type="entry name" value="SWIM"/>
    <property type="match status" value="1"/>
</dbReference>
<evidence type="ECO:0000256" key="8">
    <source>
        <dbReference type="SAM" id="MobiDB-lite"/>
    </source>
</evidence>
<keyword evidence="4" id="KW-0862">Zinc</keyword>
<proteinExistence type="predicted"/>
<dbReference type="InterPro" id="IPR001207">
    <property type="entry name" value="Transposase_mutator"/>
</dbReference>
<protein>
    <submittedName>
        <fullName evidence="10">Mutator-like transposase</fullName>
    </submittedName>
</protein>
<evidence type="ECO:0000259" key="9">
    <source>
        <dbReference type="PROSITE" id="PS50966"/>
    </source>
</evidence>
<evidence type="ECO:0000256" key="4">
    <source>
        <dbReference type="ARBA" id="ARBA00022833"/>
    </source>
</evidence>
<dbReference type="EMBL" id="KF287636">
    <property type="protein sequence ID" value="AGR45850.1"/>
    <property type="molecule type" value="Genomic_DNA"/>
</dbReference>
<dbReference type="GO" id="GO:0004803">
    <property type="term" value="F:transposase activity"/>
    <property type="evidence" value="ECO:0007669"/>
    <property type="project" value="InterPro"/>
</dbReference>
<dbReference type="AlphaFoldDB" id="S5MQP1"/>
<dbReference type="Pfam" id="PF03108">
    <property type="entry name" value="DBD_Tnp_Mut"/>
    <property type="match status" value="1"/>
</dbReference>
<feature type="region of interest" description="Disordered" evidence="8">
    <location>
        <begin position="709"/>
        <end position="732"/>
    </location>
</feature>
<feature type="compositionally biased region" description="Basic residues" evidence="8">
    <location>
        <begin position="713"/>
        <end position="724"/>
    </location>
</feature>
<keyword evidence="6" id="KW-0233">DNA recombination</keyword>
<evidence type="ECO:0000256" key="6">
    <source>
        <dbReference type="ARBA" id="ARBA00023172"/>
    </source>
</evidence>
<evidence type="ECO:0000313" key="10">
    <source>
        <dbReference type="EMBL" id="AGR45850.1"/>
    </source>
</evidence>
<dbReference type="GO" id="GO:0006313">
    <property type="term" value="P:DNA transposition"/>
    <property type="evidence" value="ECO:0007669"/>
    <property type="project" value="InterPro"/>
</dbReference>
<keyword evidence="1" id="KW-0815">Transposition</keyword>
<name>S5MQP1_MAIZE</name>
<dbReference type="PROSITE" id="PS01007">
    <property type="entry name" value="TRANSPOSASE_MUTATOR"/>
    <property type="match status" value="1"/>
</dbReference>
<evidence type="ECO:0000256" key="2">
    <source>
        <dbReference type="ARBA" id="ARBA00022723"/>
    </source>
</evidence>
<accession>S5MQP1</accession>